<gene>
    <name evidence="1" type="ORF">RPERSI_LOCUS31271</name>
</gene>
<accession>A0ACA9SHG3</accession>
<proteinExistence type="predicted"/>
<feature type="non-terminal residue" evidence="1">
    <location>
        <position position="63"/>
    </location>
</feature>
<evidence type="ECO:0000313" key="1">
    <source>
        <dbReference type="EMBL" id="CAG8840034.1"/>
    </source>
</evidence>
<name>A0ACA9SHG3_9GLOM</name>
<sequence>RQERLPLAGDYKTEPSRWSYENLVFLQCSILQSSGASKYGTFRYIASMFLRIATSDAVVCSAW</sequence>
<protein>
    <submittedName>
        <fullName evidence="1">17875_t:CDS:1</fullName>
    </submittedName>
</protein>
<reference evidence="1" key="1">
    <citation type="submission" date="2021-06" db="EMBL/GenBank/DDBJ databases">
        <authorList>
            <person name="Kallberg Y."/>
            <person name="Tangrot J."/>
            <person name="Rosling A."/>
        </authorList>
    </citation>
    <scope>NUCLEOTIDE SEQUENCE</scope>
    <source>
        <strain evidence="1">MA461A</strain>
    </source>
</reference>
<comment type="caution">
    <text evidence="1">The sequence shown here is derived from an EMBL/GenBank/DDBJ whole genome shotgun (WGS) entry which is preliminary data.</text>
</comment>
<dbReference type="Proteomes" id="UP000789920">
    <property type="component" value="Unassembled WGS sequence"/>
</dbReference>
<evidence type="ECO:0000313" key="2">
    <source>
        <dbReference type="Proteomes" id="UP000789920"/>
    </source>
</evidence>
<keyword evidence="2" id="KW-1185">Reference proteome</keyword>
<dbReference type="EMBL" id="CAJVQC010125528">
    <property type="protein sequence ID" value="CAG8840034.1"/>
    <property type="molecule type" value="Genomic_DNA"/>
</dbReference>
<organism evidence="1 2">
    <name type="scientific">Racocetra persica</name>
    <dbReference type="NCBI Taxonomy" id="160502"/>
    <lineage>
        <taxon>Eukaryota</taxon>
        <taxon>Fungi</taxon>
        <taxon>Fungi incertae sedis</taxon>
        <taxon>Mucoromycota</taxon>
        <taxon>Glomeromycotina</taxon>
        <taxon>Glomeromycetes</taxon>
        <taxon>Diversisporales</taxon>
        <taxon>Gigasporaceae</taxon>
        <taxon>Racocetra</taxon>
    </lineage>
</organism>
<feature type="non-terminal residue" evidence="1">
    <location>
        <position position="1"/>
    </location>
</feature>